<comment type="caution">
    <text evidence="4">The sequence shown here is derived from an EMBL/GenBank/DDBJ whole genome shotgun (WGS) entry which is preliminary data.</text>
</comment>
<gene>
    <name evidence="4" type="ORF">LOC71_23880</name>
</gene>
<evidence type="ECO:0000256" key="1">
    <source>
        <dbReference type="ARBA" id="ARBA00022448"/>
    </source>
</evidence>
<dbReference type="EMBL" id="JAJKFW010000064">
    <property type="protein sequence ID" value="MCC9645331.1"/>
    <property type="molecule type" value="Genomic_DNA"/>
</dbReference>
<sequence>MTAAASSEPFVFAPGGPAAAETTGTGPHTRGPFTGGSSAHLVDQARQEITQIVREVAAASHQPRQRAEYLRFLADRVLRAMAGHGVVIWTRPDQESSSANDYSAECRLGRVTDVALVDEAVAVHQCLLSEVADDGVPVVVPSTPDARQPDVPANPLPYPAAIVPIRIDPSSRLPEGLIEVFLEDGGTAASQRGSLRFLAQMADLAGEFLRTRQLRKLTQLLDATNRVDAAVERLHRMTSTRSIQTAWVDLTAELLQLDRVALCQMDGGKPKLVAVSHVDRIDQHGDAAKKIRHAAQKDLQPQHGVWMAERVSDAGQEDESTSQPEEPSFVVALHPHSQWRLIGYRTSSQTALSDEVYWGTLCRLLSGGSSAWTAARRVESIPGGRWFSRLLVQPEWNEPSAGMHAGGTPSQSAPNTPRMLRVSRIRRLLFGGVIAILASVLLCLPVPMLVPVSGVIRPLKLDTYHAASDAVVKTLHVQHGQTVQQGDLLATLVSTDLQEQETQLLGRRAVLLRQREQFNQTLMAHSASADETRASDGRELDEEIDSIHQQLELIRQSKEQLVVRAENSGRVDAWRLNERLANRPLRRGDPLLSIIAETTDWVVDARIPQTRLQSVDSALQSDRLTAEVGTTWSSQLEMTGTAQRFGPIVPDPSDGTPSVVMRLALDQPPELGDQPLSEVPARVTLHCGQTPFGWMLVQDFVHWCQVQWGGYF</sequence>
<dbReference type="InterPro" id="IPR051909">
    <property type="entry name" value="MFP_Cation_Efflux"/>
</dbReference>
<evidence type="ECO:0000313" key="5">
    <source>
        <dbReference type="Proteomes" id="UP001430306"/>
    </source>
</evidence>
<keyword evidence="5" id="KW-1185">Reference proteome</keyword>
<dbReference type="Proteomes" id="UP001430306">
    <property type="component" value="Unassembled WGS sequence"/>
</dbReference>
<dbReference type="RefSeq" id="WP_230276950.1">
    <property type="nucleotide sequence ID" value="NZ_JAJKFW010000064.1"/>
</dbReference>
<keyword evidence="3" id="KW-0812">Transmembrane</keyword>
<evidence type="ECO:0000256" key="2">
    <source>
        <dbReference type="SAM" id="MobiDB-lite"/>
    </source>
</evidence>
<dbReference type="PANTHER" id="PTHR30097">
    <property type="entry name" value="CATION EFFLUX SYSTEM PROTEIN CUSB"/>
    <property type="match status" value="1"/>
</dbReference>
<keyword evidence="1" id="KW-0813">Transport</keyword>
<dbReference type="PANTHER" id="PTHR30097:SF4">
    <property type="entry name" value="SLR6042 PROTEIN"/>
    <property type="match status" value="1"/>
</dbReference>
<evidence type="ECO:0000256" key="3">
    <source>
        <dbReference type="SAM" id="Phobius"/>
    </source>
</evidence>
<keyword evidence="3" id="KW-1133">Transmembrane helix</keyword>
<feature type="compositionally biased region" description="Low complexity" evidence="2">
    <location>
        <begin position="13"/>
        <end position="29"/>
    </location>
</feature>
<feature type="transmembrane region" description="Helical" evidence="3">
    <location>
        <begin position="428"/>
        <end position="450"/>
    </location>
</feature>
<keyword evidence="3" id="KW-0472">Membrane</keyword>
<name>A0ABS8NP28_9BACT</name>
<feature type="region of interest" description="Disordered" evidence="2">
    <location>
        <begin position="1"/>
        <end position="38"/>
    </location>
</feature>
<organism evidence="4 5">
    <name type="scientific">Rhodopirellula halodulae</name>
    <dbReference type="NCBI Taxonomy" id="2894198"/>
    <lineage>
        <taxon>Bacteria</taxon>
        <taxon>Pseudomonadati</taxon>
        <taxon>Planctomycetota</taxon>
        <taxon>Planctomycetia</taxon>
        <taxon>Pirellulales</taxon>
        <taxon>Pirellulaceae</taxon>
        <taxon>Rhodopirellula</taxon>
    </lineage>
</organism>
<proteinExistence type="predicted"/>
<reference evidence="4" key="1">
    <citation type="submission" date="2021-11" db="EMBL/GenBank/DDBJ databases">
        <title>Genome sequence.</title>
        <authorList>
            <person name="Sun Q."/>
        </authorList>
    </citation>
    <scope>NUCLEOTIDE SEQUENCE</scope>
    <source>
        <strain evidence="4">JC740</strain>
    </source>
</reference>
<protein>
    <submittedName>
        <fullName evidence="4">HlyD family efflux transporter periplasmic adaptor subunit</fullName>
    </submittedName>
</protein>
<evidence type="ECO:0000313" key="4">
    <source>
        <dbReference type="EMBL" id="MCC9645331.1"/>
    </source>
</evidence>
<accession>A0ABS8NP28</accession>